<dbReference type="Proteomes" id="UP000028828">
    <property type="component" value="Unassembled WGS sequence"/>
</dbReference>
<dbReference type="InterPro" id="IPR001680">
    <property type="entry name" value="WD40_rpt"/>
</dbReference>
<keyword evidence="2" id="KW-0677">Repeat</keyword>
<keyword evidence="1" id="KW-0853">WD repeat</keyword>
<dbReference type="SUPFAM" id="SSF50978">
    <property type="entry name" value="WD40 repeat-like"/>
    <property type="match status" value="1"/>
</dbReference>
<reference evidence="3 4" key="1">
    <citation type="submission" date="2014-03" db="EMBL/GenBank/DDBJ databases">
        <authorList>
            <person name="Sibley D."/>
            <person name="Venepally P."/>
            <person name="Karamycheva S."/>
            <person name="Hadjithomas M."/>
            <person name="Khan A."/>
            <person name="Brunk B."/>
            <person name="Roos D."/>
            <person name="Caler E."/>
            <person name="Lorenzi H."/>
        </authorList>
    </citation>
    <scope>NUCLEOTIDE SEQUENCE [LARGE SCALE GENOMIC DNA]</scope>
    <source>
        <strain evidence="4">p89</strain>
    </source>
</reference>
<dbReference type="Pfam" id="PF00400">
    <property type="entry name" value="WD40"/>
    <property type="match status" value="1"/>
</dbReference>
<gene>
    <name evidence="3" type="ORF">TGP89_253550</name>
</gene>
<organism evidence="3 4">
    <name type="scientific">Toxoplasma gondii p89</name>
    <dbReference type="NCBI Taxonomy" id="943119"/>
    <lineage>
        <taxon>Eukaryota</taxon>
        <taxon>Sar</taxon>
        <taxon>Alveolata</taxon>
        <taxon>Apicomplexa</taxon>
        <taxon>Conoidasida</taxon>
        <taxon>Coccidia</taxon>
        <taxon>Eucoccidiorida</taxon>
        <taxon>Eimeriorina</taxon>
        <taxon>Sarcocystidae</taxon>
        <taxon>Toxoplasma</taxon>
    </lineage>
</organism>
<evidence type="ECO:0000256" key="1">
    <source>
        <dbReference type="ARBA" id="ARBA00022574"/>
    </source>
</evidence>
<evidence type="ECO:0000313" key="4">
    <source>
        <dbReference type="Proteomes" id="UP000028828"/>
    </source>
</evidence>
<dbReference type="EMBL" id="AEYI02000649">
    <property type="protein sequence ID" value="KFG47026.1"/>
    <property type="molecule type" value="Genomic_DNA"/>
</dbReference>
<proteinExistence type="predicted"/>
<evidence type="ECO:0000256" key="2">
    <source>
        <dbReference type="ARBA" id="ARBA00022737"/>
    </source>
</evidence>
<comment type="caution">
    <text evidence="3">The sequence shown here is derived from an EMBL/GenBank/DDBJ whole genome shotgun (WGS) entry which is preliminary data.</text>
</comment>
<protein>
    <submittedName>
        <fullName evidence="3">Putative WD repeat-containing protein 92</fullName>
    </submittedName>
</protein>
<evidence type="ECO:0000313" key="3">
    <source>
        <dbReference type="EMBL" id="KFG47026.1"/>
    </source>
</evidence>
<dbReference type="InterPro" id="IPR036322">
    <property type="entry name" value="WD40_repeat_dom_sf"/>
</dbReference>
<dbReference type="VEuPathDB" id="ToxoDB:TGP89_253550"/>
<accession>A0A086KRK8</accession>
<dbReference type="PANTHER" id="PTHR10971">
    <property type="entry name" value="MRNA EXPORT FACTOR AND BUB3"/>
    <property type="match status" value="1"/>
</dbReference>
<sequence>MDTKDAPQLIEHIHHSVAYTPFVTRWVPQTAKLLILGETPRGTGMLSLCSLEESSLSIVAKNEEQRSSFKSAVTYKSRSGATCIAAGHLDGSMTLWDLENLREPITKIKAHKASVNSIDLCGPSSGKADGQQSRAMIATGSADGCASVWDTRDSSGEILSIEPAEGEEAADCWAVAFGNAESSEDDAVLAAGYDNGDVKLFDMRAARLSWDTNLDYGVCHLQFDRKNIVMNKLAISCLEGHLFMADMRTFHPEEGYAKNSQKLSESTIWGAHFLPQNREIFATCAGNGQLALHRYSYPKQRVVADAETGLERGVVGTCERLNDKDASTQPLVSFDWHPNKLGLCAFASLDQAVRVYIVTKLNLY</sequence>
<name>A0A086KRK8_TOXGO</name>
<dbReference type="SMART" id="SM00320">
    <property type="entry name" value="WD40"/>
    <property type="match status" value="4"/>
</dbReference>
<dbReference type="AlphaFoldDB" id="A0A086KRK8"/>
<dbReference type="InterPro" id="IPR015943">
    <property type="entry name" value="WD40/YVTN_repeat-like_dom_sf"/>
</dbReference>
<dbReference type="Gene3D" id="2.130.10.10">
    <property type="entry name" value="YVTN repeat-like/Quinoprotein amine dehydrogenase"/>
    <property type="match status" value="1"/>
</dbReference>
<dbReference type="OrthoDB" id="10248252at2759"/>